<dbReference type="Pfam" id="PF00532">
    <property type="entry name" value="Peripla_BP_1"/>
    <property type="match status" value="1"/>
</dbReference>
<dbReference type="InterPro" id="IPR010982">
    <property type="entry name" value="Lambda_DNA-bd_dom_sf"/>
</dbReference>
<gene>
    <name evidence="6" type="ORF">IAA17_06265</name>
</gene>
<evidence type="ECO:0000256" key="1">
    <source>
        <dbReference type="ARBA" id="ARBA00023015"/>
    </source>
</evidence>
<sequence length="328" mass="36068">MAGRVTMADIAEMAGVTKSTVSRYFNGGYVKEETREKIRKAAKAHGYSPNTFARLKARESGMVGVVVPSLNSKISSRVITSIDRYLREEGYETLIKNSDHQIQLELANIRRLMSLNVDGILISSISIVEEHRELIRNSPVPVVVLAQEYPEGISVVDDDYQAGFVMGQYVGRTNPKHTAYLSVTEEDQAVGVVRRRGVLDGLKSCGVENVRVLIGDYSYESGQNMTGQLLEEGPADAIICATDRLAFGAYRVLHDRGLSIPDDVSVAAFGGYDESSLLTPRLTTVKFDSYAVGYLGAETLLKCIRREPVPKKQVVGFQLIEGESVRLL</sequence>
<dbReference type="Pfam" id="PF00356">
    <property type="entry name" value="LacI"/>
    <property type="match status" value="1"/>
</dbReference>
<dbReference type="SUPFAM" id="SSF53822">
    <property type="entry name" value="Periplasmic binding protein-like I"/>
    <property type="match status" value="1"/>
</dbReference>
<dbReference type="CDD" id="cd01542">
    <property type="entry name" value="PBP1_TreR-like"/>
    <property type="match status" value="1"/>
</dbReference>
<name>A0A9D2GIV6_9FIRM</name>
<evidence type="ECO:0000256" key="2">
    <source>
        <dbReference type="ARBA" id="ARBA00023125"/>
    </source>
</evidence>
<evidence type="ECO:0000313" key="7">
    <source>
        <dbReference type="Proteomes" id="UP000824101"/>
    </source>
</evidence>
<dbReference type="InterPro" id="IPR001387">
    <property type="entry name" value="Cro/C1-type_HTH"/>
</dbReference>
<dbReference type="Gene3D" id="3.40.50.2300">
    <property type="match status" value="2"/>
</dbReference>
<dbReference type="SUPFAM" id="SSF47413">
    <property type="entry name" value="lambda repressor-like DNA-binding domains"/>
    <property type="match status" value="1"/>
</dbReference>
<dbReference type="AlphaFoldDB" id="A0A9D2GIV6"/>
<dbReference type="PROSITE" id="PS50943">
    <property type="entry name" value="HTH_CROC1"/>
    <property type="match status" value="1"/>
</dbReference>
<feature type="domain" description="HTH lacI-type" evidence="4">
    <location>
        <begin position="5"/>
        <end position="58"/>
    </location>
</feature>
<reference evidence="6" key="1">
    <citation type="journal article" date="2021" name="PeerJ">
        <title>Extensive microbial diversity within the chicken gut microbiome revealed by metagenomics and culture.</title>
        <authorList>
            <person name="Gilroy R."/>
            <person name="Ravi A."/>
            <person name="Getino M."/>
            <person name="Pursley I."/>
            <person name="Horton D.L."/>
            <person name="Alikhan N.F."/>
            <person name="Baker D."/>
            <person name="Gharbi K."/>
            <person name="Hall N."/>
            <person name="Watson M."/>
            <person name="Adriaenssens E.M."/>
            <person name="Foster-Nyarko E."/>
            <person name="Jarju S."/>
            <person name="Secka A."/>
            <person name="Antonio M."/>
            <person name="Oren A."/>
            <person name="Chaudhuri R.R."/>
            <person name="La Ragione R."/>
            <person name="Hildebrand F."/>
            <person name="Pallen M.J."/>
        </authorList>
    </citation>
    <scope>NUCLEOTIDE SEQUENCE</scope>
    <source>
        <strain evidence="6">ChiBcec1-1093</strain>
    </source>
</reference>
<evidence type="ECO:0000313" key="6">
    <source>
        <dbReference type="EMBL" id="HIZ79376.1"/>
    </source>
</evidence>
<dbReference type="PANTHER" id="PTHR30146:SF154">
    <property type="entry name" value="TRANSCRIPTION REGULATOR, MEMBER OF GALR FAMILY"/>
    <property type="match status" value="1"/>
</dbReference>
<accession>A0A9D2GIV6</accession>
<comment type="caution">
    <text evidence="6">The sequence shown here is derived from an EMBL/GenBank/DDBJ whole genome shotgun (WGS) entry which is preliminary data.</text>
</comment>
<keyword evidence="2 6" id="KW-0238">DNA-binding</keyword>
<dbReference type="CDD" id="cd01392">
    <property type="entry name" value="HTH_LacI"/>
    <property type="match status" value="1"/>
</dbReference>
<proteinExistence type="predicted"/>
<evidence type="ECO:0000259" key="4">
    <source>
        <dbReference type="PROSITE" id="PS50932"/>
    </source>
</evidence>
<dbReference type="Gene3D" id="1.10.260.40">
    <property type="entry name" value="lambda repressor-like DNA-binding domains"/>
    <property type="match status" value="1"/>
</dbReference>
<reference evidence="6" key="2">
    <citation type="submission" date="2021-04" db="EMBL/GenBank/DDBJ databases">
        <authorList>
            <person name="Gilroy R."/>
        </authorList>
    </citation>
    <scope>NUCLEOTIDE SEQUENCE</scope>
    <source>
        <strain evidence="6">ChiBcec1-1093</strain>
    </source>
</reference>
<keyword evidence="3" id="KW-0804">Transcription</keyword>
<dbReference type="GO" id="GO:0000976">
    <property type="term" value="F:transcription cis-regulatory region binding"/>
    <property type="evidence" value="ECO:0007669"/>
    <property type="project" value="TreeGrafter"/>
</dbReference>
<dbReference type="InterPro" id="IPR028082">
    <property type="entry name" value="Peripla_BP_I"/>
</dbReference>
<dbReference type="InterPro" id="IPR000843">
    <property type="entry name" value="HTH_LacI"/>
</dbReference>
<dbReference type="SMART" id="SM00354">
    <property type="entry name" value="HTH_LACI"/>
    <property type="match status" value="1"/>
</dbReference>
<dbReference type="EMBL" id="DXBC01000096">
    <property type="protein sequence ID" value="HIZ79376.1"/>
    <property type="molecule type" value="Genomic_DNA"/>
</dbReference>
<evidence type="ECO:0000259" key="5">
    <source>
        <dbReference type="PROSITE" id="PS50943"/>
    </source>
</evidence>
<dbReference type="InterPro" id="IPR001761">
    <property type="entry name" value="Peripla_BP/Lac1_sug-bd_dom"/>
</dbReference>
<organism evidence="6 7">
    <name type="scientific">Candidatus Lachnoclostridium stercorigallinarum</name>
    <dbReference type="NCBI Taxonomy" id="2838634"/>
    <lineage>
        <taxon>Bacteria</taxon>
        <taxon>Bacillati</taxon>
        <taxon>Bacillota</taxon>
        <taxon>Clostridia</taxon>
        <taxon>Lachnospirales</taxon>
        <taxon>Lachnospiraceae</taxon>
    </lineage>
</organism>
<evidence type="ECO:0000256" key="3">
    <source>
        <dbReference type="ARBA" id="ARBA00023163"/>
    </source>
</evidence>
<dbReference type="PANTHER" id="PTHR30146">
    <property type="entry name" value="LACI-RELATED TRANSCRIPTIONAL REPRESSOR"/>
    <property type="match status" value="1"/>
</dbReference>
<keyword evidence="1" id="KW-0805">Transcription regulation</keyword>
<dbReference type="PROSITE" id="PS50932">
    <property type="entry name" value="HTH_LACI_2"/>
    <property type="match status" value="1"/>
</dbReference>
<protein>
    <submittedName>
        <fullName evidence="6">LacI family DNA-binding transcriptional regulator</fullName>
    </submittedName>
</protein>
<dbReference type="Proteomes" id="UP000824101">
    <property type="component" value="Unassembled WGS sequence"/>
</dbReference>
<feature type="domain" description="HTH cro/C1-type" evidence="5">
    <location>
        <begin position="6"/>
        <end position="52"/>
    </location>
</feature>
<dbReference type="GO" id="GO:0003700">
    <property type="term" value="F:DNA-binding transcription factor activity"/>
    <property type="evidence" value="ECO:0007669"/>
    <property type="project" value="TreeGrafter"/>
</dbReference>